<dbReference type="AlphaFoldDB" id="A0A3M7RMR2"/>
<comment type="caution">
    <text evidence="2">The sequence shown here is derived from an EMBL/GenBank/DDBJ whole genome shotgun (WGS) entry which is preliminary data.</text>
</comment>
<keyword evidence="1" id="KW-1133">Transmembrane helix</keyword>
<evidence type="ECO:0000256" key="1">
    <source>
        <dbReference type="SAM" id="Phobius"/>
    </source>
</evidence>
<reference evidence="2 3" key="1">
    <citation type="journal article" date="2018" name="Sci. Rep.">
        <title>Genomic signatures of local adaptation to the degree of environmental predictability in rotifers.</title>
        <authorList>
            <person name="Franch-Gras L."/>
            <person name="Hahn C."/>
            <person name="Garcia-Roger E.M."/>
            <person name="Carmona M.J."/>
            <person name="Serra M."/>
            <person name="Gomez A."/>
        </authorList>
    </citation>
    <scope>NUCLEOTIDE SEQUENCE [LARGE SCALE GENOMIC DNA]</scope>
    <source>
        <strain evidence="2">HYR1</strain>
    </source>
</reference>
<evidence type="ECO:0000313" key="2">
    <source>
        <dbReference type="EMBL" id="RNA24826.1"/>
    </source>
</evidence>
<organism evidence="2 3">
    <name type="scientific">Brachionus plicatilis</name>
    <name type="common">Marine rotifer</name>
    <name type="synonym">Brachionus muelleri</name>
    <dbReference type="NCBI Taxonomy" id="10195"/>
    <lineage>
        <taxon>Eukaryota</taxon>
        <taxon>Metazoa</taxon>
        <taxon>Spiralia</taxon>
        <taxon>Gnathifera</taxon>
        <taxon>Rotifera</taxon>
        <taxon>Eurotatoria</taxon>
        <taxon>Monogononta</taxon>
        <taxon>Pseudotrocha</taxon>
        <taxon>Ploima</taxon>
        <taxon>Brachionidae</taxon>
        <taxon>Brachionus</taxon>
    </lineage>
</organism>
<sequence>MYTSLSFDGGKILGKKNASFGYQILSSEGPKYVLLGSKKSDQISKIFNELDEEGDGLRHVEDKTEAGFFCARTFGTVRKMSLFGLVAGTLITLLVLSIMGWFDWVRLSVVGMLNMLFMGTLGLVMIVFRTGFGAD</sequence>
<protein>
    <submittedName>
        <fullName evidence="2">Uncharacterized protein</fullName>
    </submittedName>
</protein>
<feature type="transmembrane region" description="Helical" evidence="1">
    <location>
        <begin position="82"/>
        <end position="102"/>
    </location>
</feature>
<keyword evidence="1" id="KW-0812">Transmembrane</keyword>
<feature type="transmembrane region" description="Helical" evidence="1">
    <location>
        <begin position="108"/>
        <end position="128"/>
    </location>
</feature>
<proteinExistence type="predicted"/>
<keyword evidence="3" id="KW-1185">Reference proteome</keyword>
<name>A0A3M7RMR2_BRAPC</name>
<keyword evidence="1" id="KW-0472">Membrane</keyword>
<dbReference type="Proteomes" id="UP000276133">
    <property type="component" value="Unassembled WGS sequence"/>
</dbReference>
<dbReference type="EMBL" id="REGN01003043">
    <property type="protein sequence ID" value="RNA24826.1"/>
    <property type="molecule type" value="Genomic_DNA"/>
</dbReference>
<gene>
    <name evidence="2" type="ORF">BpHYR1_027377</name>
</gene>
<accession>A0A3M7RMR2</accession>
<evidence type="ECO:0000313" key="3">
    <source>
        <dbReference type="Proteomes" id="UP000276133"/>
    </source>
</evidence>